<gene>
    <name evidence="3" type="ORF">BDV98DRAFT_34274</name>
</gene>
<protein>
    <recommendedName>
        <fullName evidence="2">Zn(2)-C6 fungal-type domain-containing protein</fullName>
    </recommendedName>
</protein>
<dbReference type="SUPFAM" id="SSF57701">
    <property type="entry name" value="Zn2/Cys6 DNA-binding domain"/>
    <property type="match status" value="1"/>
</dbReference>
<dbReference type="CDD" id="cd00067">
    <property type="entry name" value="GAL4"/>
    <property type="match status" value="1"/>
</dbReference>
<evidence type="ECO:0000256" key="1">
    <source>
        <dbReference type="SAM" id="MobiDB-lite"/>
    </source>
</evidence>
<feature type="compositionally biased region" description="Polar residues" evidence="1">
    <location>
        <begin position="704"/>
        <end position="722"/>
    </location>
</feature>
<feature type="region of interest" description="Disordered" evidence="1">
    <location>
        <begin position="1"/>
        <end position="28"/>
    </location>
</feature>
<sequence>MPALRSSSNEPDQPESSKSTTLSEPYSRSKPRLQFTACGACRMRRVKCDLKDVDLDTVGGEPACTNCRERNLKCIDEFTATKPTRLLRRGRRIQKVEAIYGKDARDPEDSFRPQQIPNLQAAFFRSKFWRWFSLQHPILDAAEISARFSAHELGTLTLSKEAHLLMMVIVIWATTYGINEKGGSLKLTPAQRSSALSLKEEVFPQHKYDDPQSSSEPSLASTSLQLERQIRFNAMLAELLDFIDLCGLARTPTWDGVRVLFLLYPLLEDTNNPSVSLLPKENMYEMALSQARVLCTLTVPSPPDAALRTRIFWYLHLEDSIRGGLEGRRLIFSEDDRVAFESSESHDYPNPMSNGFISSNGHSYGSGDRSISERVGFSTCPGPRNPFFTIPIRIGTLCRKIYASLMSVSAKQRKEPDFDSIYHIWTNLDHYWVELGSLLESGPPVDDDQMDVERFVFTWRLMIFRCHNRIREALKDRASNDTTPVEVSYQYPSSSRRAFGLASSHCNRLLPQVLHLIQATLSYDRPLLFRLDYSLVEEAVFFAGVLTADDAFVSFTQSGSSPTDMQRGETGRESVKLCLRALGEIQWLFSKKDKRIETIKLLWSERCQTLYTQSMPPSSRGYADGPRMPVPSAPMHTSFFQRGLDSAGHTPLRQTPPQLFATATSPNDGSQETITTFTRSQDSDFFVSNSRPATGHSEPGQCHVLNTAQTWTSYTPPNSMGSRDSESHGRPSLTPLTVSPYFNYSSAPNTSSSSESFPDPWAYSPPATGSSLGSTHTQPLSPTSPYGNSMDPTHSSAIVHSASPTDEISGSFGHDLQEFSKLQQSHAPAIYEPEQTFSNELFGHFQGGGTAGIIQPPQAPMMYIPTSST</sequence>
<dbReference type="InterPro" id="IPR036864">
    <property type="entry name" value="Zn2-C6_fun-type_DNA-bd_sf"/>
</dbReference>
<dbReference type="Proteomes" id="UP000305067">
    <property type="component" value="Unassembled WGS sequence"/>
</dbReference>
<dbReference type="Pfam" id="PF00172">
    <property type="entry name" value="Zn_clus"/>
    <property type="match status" value="1"/>
</dbReference>
<keyword evidence="4" id="KW-1185">Reference proteome</keyword>
<accession>A0A5C3R3C8</accession>
<feature type="region of interest" description="Disordered" evidence="1">
    <location>
        <begin position="747"/>
        <end position="797"/>
    </location>
</feature>
<feature type="compositionally biased region" description="Low complexity" evidence="1">
    <location>
        <begin position="747"/>
        <end position="756"/>
    </location>
</feature>
<dbReference type="SMART" id="SM00066">
    <property type="entry name" value="GAL4"/>
    <property type="match status" value="1"/>
</dbReference>
<name>A0A5C3R3C8_9AGAR</name>
<organism evidence="3 4">
    <name type="scientific">Pterulicium gracile</name>
    <dbReference type="NCBI Taxonomy" id="1884261"/>
    <lineage>
        <taxon>Eukaryota</taxon>
        <taxon>Fungi</taxon>
        <taxon>Dikarya</taxon>
        <taxon>Basidiomycota</taxon>
        <taxon>Agaricomycotina</taxon>
        <taxon>Agaricomycetes</taxon>
        <taxon>Agaricomycetidae</taxon>
        <taxon>Agaricales</taxon>
        <taxon>Pleurotineae</taxon>
        <taxon>Pterulaceae</taxon>
        <taxon>Pterulicium</taxon>
    </lineage>
</organism>
<dbReference type="AlphaFoldDB" id="A0A5C3R3C8"/>
<feature type="domain" description="Zn(2)-C6 fungal-type" evidence="2">
    <location>
        <begin position="37"/>
        <end position="74"/>
    </location>
</feature>
<evidence type="ECO:0000313" key="4">
    <source>
        <dbReference type="Proteomes" id="UP000305067"/>
    </source>
</evidence>
<reference evidence="3 4" key="1">
    <citation type="journal article" date="2019" name="Nat. Ecol. Evol.">
        <title>Megaphylogeny resolves global patterns of mushroom evolution.</title>
        <authorList>
            <person name="Varga T."/>
            <person name="Krizsan K."/>
            <person name="Foldi C."/>
            <person name="Dima B."/>
            <person name="Sanchez-Garcia M."/>
            <person name="Sanchez-Ramirez S."/>
            <person name="Szollosi G.J."/>
            <person name="Szarkandi J.G."/>
            <person name="Papp V."/>
            <person name="Albert L."/>
            <person name="Andreopoulos W."/>
            <person name="Angelini C."/>
            <person name="Antonin V."/>
            <person name="Barry K.W."/>
            <person name="Bougher N.L."/>
            <person name="Buchanan P."/>
            <person name="Buyck B."/>
            <person name="Bense V."/>
            <person name="Catcheside P."/>
            <person name="Chovatia M."/>
            <person name="Cooper J."/>
            <person name="Damon W."/>
            <person name="Desjardin D."/>
            <person name="Finy P."/>
            <person name="Geml J."/>
            <person name="Haridas S."/>
            <person name="Hughes K."/>
            <person name="Justo A."/>
            <person name="Karasinski D."/>
            <person name="Kautmanova I."/>
            <person name="Kiss B."/>
            <person name="Kocsube S."/>
            <person name="Kotiranta H."/>
            <person name="LaButti K.M."/>
            <person name="Lechner B.E."/>
            <person name="Liimatainen K."/>
            <person name="Lipzen A."/>
            <person name="Lukacs Z."/>
            <person name="Mihaltcheva S."/>
            <person name="Morgado L.N."/>
            <person name="Niskanen T."/>
            <person name="Noordeloos M.E."/>
            <person name="Ohm R.A."/>
            <person name="Ortiz-Santana B."/>
            <person name="Ovrebo C."/>
            <person name="Racz N."/>
            <person name="Riley R."/>
            <person name="Savchenko A."/>
            <person name="Shiryaev A."/>
            <person name="Soop K."/>
            <person name="Spirin V."/>
            <person name="Szebenyi C."/>
            <person name="Tomsovsky M."/>
            <person name="Tulloss R.E."/>
            <person name="Uehling J."/>
            <person name="Grigoriev I.V."/>
            <person name="Vagvolgyi C."/>
            <person name="Papp T."/>
            <person name="Martin F.M."/>
            <person name="Miettinen O."/>
            <person name="Hibbett D.S."/>
            <person name="Nagy L.G."/>
        </authorList>
    </citation>
    <scope>NUCLEOTIDE SEQUENCE [LARGE SCALE GENOMIC DNA]</scope>
    <source>
        <strain evidence="3 4">CBS 309.79</strain>
    </source>
</reference>
<dbReference type="InterPro" id="IPR001138">
    <property type="entry name" value="Zn2Cys6_DnaBD"/>
</dbReference>
<dbReference type="GO" id="GO:0008270">
    <property type="term" value="F:zinc ion binding"/>
    <property type="evidence" value="ECO:0007669"/>
    <property type="project" value="InterPro"/>
</dbReference>
<feature type="compositionally biased region" description="Polar residues" evidence="1">
    <location>
        <begin position="767"/>
        <end position="797"/>
    </location>
</feature>
<dbReference type="Gene3D" id="4.10.240.10">
    <property type="entry name" value="Zn(2)-C6 fungal-type DNA-binding domain"/>
    <property type="match status" value="1"/>
</dbReference>
<dbReference type="PROSITE" id="PS50048">
    <property type="entry name" value="ZN2_CY6_FUNGAL_2"/>
    <property type="match status" value="1"/>
</dbReference>
<feature type="compositionally biased region" description="Polar residues" evidence="1">
    <location>
        <begin position="1"/>
        <end position="26"/>
    </location>
</feature>
<dbReference type="EMBL" id="ML178814">
    <property type="protein sequence ID" value="TFL07700.1"/>
    <property type="molecule type" value="Genomic_DNA"/>
</dbReference>
<proteinExistence type="predicted"/>
<dbReference type="GO" id="GO:0000981">
    <property type="term" value="F:DNA-binding transcription factor activity, RNA polymerase II-specific"/>
    <property type="evidence" value="ECO:0007669"/>
    <property type="project" value="InterPro"/>
</dbReference>
<dbReference type="STRING" id="1884261.A0A5C3R3C8"/>
<evidence type="ECO:0000313" key="3">
    <source>
        <dbReference type="EMBL" id="TFL07700.1"/>
    </source>
</evidence>
<evidence type="ECO:0000259" key="2">
    <source>
        <dbReference type="PROSITE" id="PS50048"/>
    </source>
</evidence>
<feature type="region of interest" description="Disordered" evidence="1">
    <location>
        <begin position="679"/>
        <end position="734"/>
    </location>
</feature>
<dbReference type="OrthoDB" id="3263880at2759"/>